<dbReference type="PANTHER" id="PTHR36437">
    <property type="entry name" value="GLYOXALASE/BLEOMYCIN RESISTANCE PROTEIN/DIOXYGENASE"/>
    <property type="match status" value="1"/>
</dbReference>
<dbReference type="InterPro" id="IPR004360">
    <property type="entry name" value="Glyas_Fos-R_dOase_dom"/>
</dbReference>
<keyword evidence="3" id="KW-1185">Reference proteome</keyword>
<keyword evidence="2" id="KW-0223">Dioxygenase</keyword>
<reference evidence="2 3" key="1">
    <citation type="submission" date="2018-11" db="EMBL/GenBank/DDBJ databases">
        <title>Sequencing the genomes of 1000 actinobacteria strains.</title>
        <authorList>
            <person name="Klenk H.-P."/>
        </authorList>
    </citation>
    <scope>NUCLEOTIDE SEQUENCE [LARGE SCALE GENOMIC DNA]</scope>
    <source>
        <strain evidence="2 3">DSM 44348</strain>
    </source>
</reference>
<dbReference type="EMBL" id="RKHY01000001">
    <property type="protein sequence ID" value="ROS41792.1"/>
    <property type="molecule type" value="Genomic_DNA"/>
</dbReference>
<name>A0A3N2GYU1_9PSEU</name>
<dbReference type="InterPro" id="IPR029068">
    <property type="entry name" value="Glyas_Bleomycin-R_OHBP_Dase"/>
</dbReference>
<dbReference type="GeneID" id="301845503"/>
<dbReference type="AlphaFoldDB" id="A0A3N2GYU1"/>
<dbReference type="CDD" id="cd07263">
    <property type="entry name" value="VOC_like"/>
    <property type="match status" value="1"/>
</dbReference>
<dbReference type="GO" id="GO:0051213">
    <property type="term" value="F:dioxygenase activity"/>
    <property type="evidence" value="ECO:0007669"/>
    <property type="project" value="UniProtKB-KW"/>
</dbReference>
<evidence type="ECO:0000259" key="1">
    <source>
        <dbReference type="PROSITE" id="PS51819"/>
    </source>
</evidence>
<dbReference type="PROSITE" id="PS51819">
    <property type="entry name" value="VOC"/>
    <property type="match status" value="1"/>
</dbReference>
<dbReference type="InterPro" id="IPR037523">
    <property type="entry name" value="VOC_core"/>
</dbReference>
<gene>
    <name evidence="2" type="ORF">EDD35_4163</name>
</gene>
<comment type="caution">
    <text evidence="2">The sequence shown here is derived from an EMBL/GenBank/DDBJ whole genome shotgun (WGS) entry which is preliminary data.</text>
</comment>
<keyword evidence="2" id="KW-0456">Lyase</keyword>
<dbReference type="Proteomes" id="UP000274843">
    <property type="component" value="Unassembled WGS sequence"/>
</dbReference>
<dbReference type="RefSeq" id="WP_123684727.1">
    <property type="nucleotide sequence ID" value="NZ_CBDRBM010000019.1"/>
</dbReference>
<evidence type="ECO:0000313" key="3">
    <source>
        <dbReference type="Proteomes" id="UP000274843"/>
    </source>
</evidence>
<feature type="domain" description="VOC" evidence="1">
    <location>
        <begin position="1"/>
        <end position="134"/>
    </location>
</feature>
<evidence type="ECO:0000313" key="2">
    <source>
        <dbReference type="EMBL" id="ROS41792.1"/>
    </source>
</evidence>
<dbReference type="GO" id="GO:0016829">
    <property type="term" value="F:lyase activity"/>
    <property type="evidence" value="ECO:0007669"/>
    <property type="project" value="UniProtKB-KW"/>
</dbReference>
<keyword evidence="2" id="KW-0560">Oxidoreductase</keyword>
<dbReference type="SUPFAM" id="SSF54593">
    <property type="entry name" value="Glyoxalase/Bleomycin resistance protein/Dihydroxybiphenyl dioxygenase"/>
    <property type="match status" value="1"/>
</dbReference>
<accession>A0A3N2GYU1</accession>
<sequence length="138" mass="15262">MFNAITLSQIFVTDQDEALDFYVGKLGLEVKVDQDLGFMRWLTVCVPGEPGREILLEKPGPPAMDEGTAEQVRELLAKGATGGWIGLTTDDCRKTYEELLAKGVEFTQEPMERPYGIDCGLRDPFGNAIRINQPTQPA</sequence>
<organism evidence="2 3">
    <name type="scientific">Amycolatopsis thermoflava</name>
    <dbReference type="NCBI Taxonomy" id="84480"/>
    <lineage>
        <taxon>Bacteria</taxon>
        <taxon>Bacillati</taxon>
        <taxon>Actinomycetota</taxon>
        <taxon>Actinomycetes</taxon>
        <taxon>Pseudonocardiales</taxon>
        <taxon>Pseudonocardiaceae</taxon>
        <taxon>Amycolatopsis</taxon>
        <taxon>Amycolatopsis methanolica group</taxon>
    </lineage>
</organism>
<dbReference type="PANTHER" id="PTHR36437:SF2">
    <property type="entry name" value="GLYOXALASE_BLEOMYCIN RESISTANCE PROTEIN_DIOXYGENASE"/>
    <property type="match status" value="1"/>
</dbReference>
<protein>
    <submittedName>
        <fullName evidence="2">Catechol 2,3-dioxygenase-like lactoylglutathione lyase family enzyme</fullName>
    </submittedName>
</protein>
<proteinExistence type="predicted"/>
<dbReference type="Gene3D" id="3.10.180.10">
    <property type="entry name" value="2,3-Dihydroxybiphenyl 1,2-Dioxygenase, domain 1"/>
    <property type="match status" value="1"/>
</dbReference>
<dbReference type="Pfam" id="PF00903">
    <property type="entry name" value="Glyoxalase"/>
    <property type="match status" value="1"/>
</dbReference>